<feature type="region of interest" description="Disordered" evidence="1">
    <location>
        <begin position="1"/>
        <end position="41"/>
    </location>
</feature>
<dbReference type="EMBL" id="MU003766">
    <property type="protein sequence ID" value="KAF2725782.1"/>
    <property type="molecule type" value="Genomic_DNA"/>
</dbReference>
<accession>A0A9P4QJA4</accession>
<feature type="compositionally biased region" description="Polar residues" evidence="1">
    <location>
        <begin position="21"/>
        <end position="39"/>
    </location>
</feature>
<dbReference type="Pfam" id="PF11312">
    <property type="entry name" value="Methyltransf_34"/>
    <property type="match status" value="1"/>
</dbReference>
<dbReference type="Proteomes" id="UP000799441">
    <property type="component" value="Unassembled WGS sequence"/>
</dbReference>
<protein>
    <recommendedName>
        <fullName evidence="4">25S rRNA (Uridine(2843)-N(3))-methyltransferase</fullName>
    </recommendedName>
</protein>
<keyword evidence="3" id="KW-1185">Reference proteome</keyword>
<dbReference type="OrthoDB" id="6419443at2759"/>
<sequence length="367" mass="40581">MAKGATRGQKKSKPKAAPSRSGPNSTSQSHSANTKVQDSVSRDLQQKCLSVFKDTLDPGESDKDILQAVKGHLFEREFAAAFSKEENLKVYASRWSPSRTLGYMQIFEDIKSHLTDAVQVDDEALREGESRSKVLFFGGASAEIVAFAGWLKHNQINKEVAQHWKSGEAVLVDVADWKPVVDALHHSIINPPPISKYASATAKEANTSLLAPETFSASFLQHDVLDLDDASIRGMVGGVDLVTLLFTLNELYSCSIAKTQRLMSQFTACCRTGTLLLVVDSPGSYSTVSINGAEKKYPMHWLLDHTLVGPGQTQQEPDTSSVKWNKVVTADSKWFRLPSGLEYPIKLEDMRYQIHLYRRMDGGTEET</sequence>
<dbReference type="AlphaFoldDB" id="A0A9P4QJA4"/>
<evidence type="ECO:0000313" key="2">
    <source>
        <dbReference type="EMBL" id="KAF2725782.1"/>
    </source>
</evidence>
<evidence type="ECO:0008006" key="4">
    <source>
        <dbReference type="Google" id="ProtNLM"/>
    </source>
</evidence>
<gene>
    <name evidence="2" type="ORF">K431DRAFT_290291</name>
</gene>
<comment type="caution">
    <text evidence="2">The sequence shown here is derived from an EMBL/GenBank/DDBJ whole genome shotgun (WGS) entry which is preliminary data.</text>
</comment>
<evidence type="ECO:0000313" key="3">
    <source>
        <dbReference type="Proteomes" id="UP000799441"/>
    </source>
</evidence>
<evidence type="ECO:0000256" key="1">
    <source>
        <dbReference type="SAM" id="MobiDB-lite"/>
    </source>
</evidence>
<organism evidence="2 3">
    <name type="scientific">Polychaeton citri CBS 116435</name>
    <dbReference type="NCBI Taxonomy" id="1314669"/>
    <lineage>
        <taxon>Eukaryota</taxon>
        <taxon>Fungi</taxon>
        <taxon>Dikarya</taxon>
        <taxon>Ascomycota</taxon>
        <taxon>Pezizomycotina</taxon>
        <taxon>Dothideomycetes</taxon>
        <taxon>Dothideomycetidae</taxon>
        <taxon>Capnodiales</taxon>
        <taxon>Capnodiaceae</taxon>
        <taxon>Polychaeton</taxon>
    </lineage>
</organism>
<name>A0A9P4QJA4_9PEZI</name>
<proteinExistence type="predicted"/>
<reference evidence="2" key="1">
    <citation type="journal article" date="2020" name="Stud. Mycol.">
        <title>101 Dothideomycetes genomes: a test case for predicting lifestyles and emergence of pathogens.</title>
        <authorList>
            <person name="Haridas S."/>
            <person name="Albert R."/>
            <person name="Binder M."/>
            <person name="Bloem J."/>
            <person name="Labutti K."/>
            <person name="Salamov A."/>
            <person name="Andreopoulos B."/>
            <person name="Baker S."/>
            <person name="Barry K."/>
            <person name="Bills G."/>
            <person name="Bluhm B."/>
            <person name="Cannon C."/>
            <person name="Castanera R."/>
            <person name="Culley D."/>
            <person name="Daum C."/>
            <person name="Ezra D."/>
            <person name="Gonzalez J."/>
            <person name="Henrissat B."/>
            <person name="Kuo A."/>
            <person name="Liang C."/>
            <person name="Lipzen A."/>
            <person name="Lutzoni F."/>
            <person name="Magnuson J."/>
            <person name="Mondo S."/>
            <person name="Nolan M."/>
            <person name="Ohm R."/>
            <person name="Pangilinan J."/>
            <person name="Park H.-J."/>
            <person name="Ramirez L."/>
            <person name="Alfaro M."/>
            <person name="Sun H."/>
            <person name="Tritt A."/>
            <person name="Yoshinaga Y."/>
            <person name="Zwiers L.-H."/>
            <person name="Turgeon B."/>
            <person name="Goodwin S."/>
            <person name="Spatafora J."/>
            <person name="Crous P."/>
            <person name="Grigoriev I."/>
        </authorList>
    </citation>
    <scope>NUCLEOTIDE SEQUENCE</scope>
    <source>
        <strain evidence="2">CBS 116435</strain>
    </source>
</reference>
<dbReference type="InterPro" id="IPR021463">
    <property type="entry name" value="Methyltransf_34"/>
</dbReference>